<keyword evidence="2" id="KW-1185">Reference proteome</keyword>
<dbReference type="Proteomes" id="UP000814128">
    <property type="component" value="Unassembled WGS sequence"/>
</dbReference>
<dbReference type="EMBL" id="MU273693">
    <property type="protein sequence ID" value="KAI0029186.1"/>
    <property type="molecule type" value="Genomic_DNA"/>
</dbReference>
<evidence type="ECO:0000313" key="2">
    <source>
        <dbReference type="Proteomes" id="UP000814128"/>
    </source>
</evidence>
<organism evidence="1 2">
    <name type="scientific">Vararia minispora EC-137</name>
    <dbReference type="NCBI Taxonomy" id="1314806"/>
    <lineage>
        <taxon>Eukaryota</taxon>
        <taxon>Fungi</taxon>
        <taxon>Dikarya</taxon>
        <taxon>Basidiomycota</taxon>
        <taxon>Agaricomycotina</taxon>
        <taxon>Agaricomycetes</taxon>
        <taxon>Russulales</taxon>
        <taxon>Lachnocladiaceae</taxon>
        <taxon>Vararia</taxon>
    </lineage>
</organism>
<reference evidence="1" key="2">
    <citation type="journal article" date="2022" name="New Phytol.">
        <title>Evolutionary transition to the ectomycorrhizal habit in the genomes of a hyperdiverse lineage of mushroom-forming fungi.</title>
        <authorList>
            <person name="Looney B."/>
            <person name="Miyauchi S."/>
            <person name="Morin E."/>
            <person name="Drula E."/>
            <person name="Courty P.E."/>
            <person name="Kohler A."/>
            <person name="Kuo A."/>
            <person name="LaButti K."/>
            <person name="Pangilinan J."/>
            <person name="Lipzen A."/>
            <person name="Riley R."/>
            <person name="Andreopoulos W."/>
            <person name="He G."/>
            <person name="Johnson J."/>
            <person name="Nolan M."/>
            <person name="Tritt A."/>
            <person name="Barry K.W."/>
            <person name="Grigoriev I.V."/>
            <person name="Nagy L.G."/>
            <person name="Hibbett D."/>
            <person name="Henrissat B."/>
            <person name="Matheny P.B."/>
            <person name="Labbe J."/>
            <person name="Martin F.M."/>
        </authorList>
    </citation>
    <scope>NUCLEOTIDE SEQUENCE</scope>
    <source>
        <strain evidence="1">EC-137</strain>
    </source>
</reference>
<evidence type="ECO:0000313" key="1">
    <source>
        <dbReference type="EMBL" id="KAI0029186.1"/>
    </source>
</evidence>
<protein>
    <submittedName>
        <fullName evidence="1">Uncharacterized protein</fullName>
    </submittedName>
</protein>
<gene>
    <name evidence="1" type="ORF">K488DRAFT_88991</name>
</gene>
<name>A0ACB8QBL0_9AGAM</name>
<accession>A0ACB8QBL0</accession>
<proteinExistence type="predicted"/>
<sequence length="250" mass="26962">MSIFHDAPSSSSSVQPFMSLNRDHTFKSAPSKIFDNLKRTLTPGKASRPHSSEDRFRHGRSQSQYLQDDSAALPTVEQIAMGLHLSHTPHLPSRISPPLSSPTYHRLSRVESTPSPADRSYHFSRRHSPLHRPHASLIAPPRAVAPLPPPPSRSALKAPRSSTPSSSSPKASLQTFDSSSTPSSSAGPRTPSSHSSPARRFIRLSRFARGIVAGGGSGRLVANSQSTSEVSVTLSEPLRKSVRFEGTEGP</sequence>
<comment type="caution">
    <text evidence="1">The sequence shown here is derived from an EMBL/GenBank/DDBJ whole genome shotgun (WGS) entry which is preliminary data.</text>
</comment>
<reference evidence="1" key="1">
    <citation type="submission" date="2021-02" db="EMBL/GenBank/DDBJ databases">
        <authorList>
            <consortium name="DOE Joint Genome Institute"/>
            <person name="Ahrendt S."/>
            <person name="Looney B.P."/>
            <person name="Miyauchi S."/>
            <person name="Morin E."/>
            <person name="Drula E."/>
            <person name="Courty P.E."/>
            <person name="Chicoki N."/>
            <person name="Fauchery L."/>
            <person name="Kohler A."/>
            <person name="Kuo A."/>
            <person name="Labutti K."/>
            <person name="Pangilinan J."/>
            <person name="Lipzen A."/>
            <person name="Riley R."/>
            <person name="Andreopoulos W."/>
            <person name="He G."/>
            <person name="Johnson J."/>
            <person name="Barry K.W."/>
            <person name="Grigoriev I.V."/>
            <person name="Nagy L."/>
            <person name="Hibbett D."/>
            <person name="Henrissat B."/>
            <person name="Matheny P.B."/>
            <person name="Labbe J."/>
            <person name="Martin F."/>
        </authorList>
    </citation>
    <scope>NUCLEOTIDE SEQUENCE</scope>
    <source>
        <strain evidence="1">EC-137</strain>
    </source>
</reference>